<keyword evidence="3 6" id="KW-0812">Transmembrane</keyword>
<evidence type="ECO:0000256" key="5">
    <source>
        <dbReference type="ARBA" id="ARBA00023136"/>
    </source>
</evidence>
<evidence type="ECO:0000256" key="6">
    <source>
        <dbReference type="SAM" id="Phobius"/>
    </source>
</evidence>
<dbReference type="GO" id="GO:0004930">
    <property type="term" value="F:G protein-coupled receptor activity"/>
    <property type="evidence" value="ECO:0007669"/>
    <property type="project" value="TreeGrafter"/>
</dbReference>
<feature type="transmembrane region" description="Helical" evidence="6">
    <location>
        <begin position="233"/>
        <end position="256"/>
    </location>
</feature>
<feature type="transmembrane region" description="Helical" evidence="6">
    <location>
        <begin position="77"/>
        <end position="105"/>
    </location>
</feature>
<keyword evidence="8" id="KW-1185">Reference proteome</keyword>
<dbReference type="PANTHER" id="PTHR15876">
    <property type="entry name" value="TRANSMEMBRANE PROTEIN ADIPOCYTE-ASSOCIATED 1"/>
    <property type="match status" value="1"/>
</dbReference>
<evidence type="ECO:0000256" key="4">
    <source>
        <dbReference type="ARBA" id="ARBA00022989"/>
    </source>
</evidence>
<organism evidence="7 8">
    <name type="scientific">Acanthosepion pharaonis</name>
    <name type="common">Pharaoh cuttlefish</name>
    <name type="synonym">Sepia pharaonis</name>
    <dbReference type="NCBI Taxonomy" id="158019"/>
    <lineage>
        <taxon>Eukaryota</taxon>
        <taxon>Metazoa</taxon>
        <taxon>Spiralia</taxon>
        <taxon>Lophotrochozoa</taxon>
        <taxon>Mollusca</taxon>
        <taxon>Cephalopoda</taxon>
        <taxon>Coleoidea</taxon>
        <taxon>Decapodiformes</taxon>
        <taxon>Sepiida</taxon>
        <taxon>Sepiina</taxon>
        <taxon>Sepiidae</taxon>
        <taxon>Acanthosepion</taxon>
    </lineage>
</organism>
<dbReference type="EMBL" id="CAHIKZ030002346">
    <property type="protein sequence ID" value="CAE1285597.1"/>
    <property type="molecule type" value="Genomic_DNA"/>
</dbReference>
<feature type="transmembrane region" description="Helical" evidence="6">
    <location>
        <begin position="198"/>
        <end position="221"/>
    </location>
</feature>
<dbReference type="InterPro" id="IPR018781">
    <property type="entry name" value="TPRA1/CAND2/CAND8"/>
</dbReference>
<feature type="transmembrane region" description="Helical" evidence="6">
    <location>
        <begin position="152"/>
        <end position="170"/>
    </location>
</feature>
<dbReference type="GO" id="GO:0005886">
    <property type="term" value="C:plasma membrane"/>
    <property type="evidence" value="ECO:0007669"/>
    <property type="project" value="TreeGrafter"/>
</dbReference>
<evidence type="ECO:0000256" key="3">
    <source>
        <dbReference type="ARBA" id="ARBA00022692"/>
    </source>
</evidence>
<sequence length="397" mass="44587">MTTTTTLSTTTTFPSIQNTTTPAANIEEHFCLQILYKDIRDRVRIWDVSILIPNVLFMLFLLWRFKTAIVKLRNSNSPIYLVFYALVVVVVCISILRCIVAMTVNASMEAGDDADKILWLILRFFLLTTELSLVIFGFAFGHLDSRTSIQRVLMVTSAIALIYSTTQGVLEFHPPSNTIFNNHSKRDYDLFGHGGMEFWFTSSMFFFLVYTVITLLPYTRFRHRLPLPSKRSFYYYCGLLAVLNCLQALGSALLYYEYTSGLCIVDVTTYLYFSFFDPLVYGTFLEELFVSVSPSIPFSYRPQLDEAGEEDSVNIPCHGPQVKVYADDAGSGTGSYDSTHFDKQVGFNPSLNSVPTNVAATTVGATPSSLPVASSNINIASMMPHVSINSDYYQSYS</sequence>
<dbReference type="AlphaFoldDB" id="A0A812D105"/>
<proteinExistence type="inferred from homology"/>
<comment type="subcellular location">
    <subcellularLocation>
        <location evidence="1">Membrane</location>
        <topology evidence="1">Multi-pass membrane protein</topology>
    </subcellularLocation>
</comment>
<feature type="transmembrane region" description="Helical" evidence="6">
    <location>
        <begin position="117"/>
        <end position="140"/>
    </location>
</feature>
<evidence type="ECO:0000256" key="2">
    <source>
        <dbReference type="ARBA" id="ARBA00010125"/>
    </source>
</evidence>
<evidence type="ECO:0000313" key="8">
    <source>
        <dbReference type="Proteomes" id="UP000597762"/>
    </source>
</evidence>
<dbReference type="OrthoDB" id="10027388at2759"/>
<dbReference type="Pfam" id="PF10160">
    <property type="entry name" value="Tmemb_40"/>
    <property type="match status" value="1"/>
</dbReference>
<dbReference type="PANTHER" id="PTHR15876:SF8">
    <property type="entry name" value="TRANSMEMBRANE PROTEIN ADIPOCYTE-ASSOCIATED 1"/>
    <property type="match status" value="1"/>
</dbReference>
<gene>
    <name evidence="7" type="ORF">SPHA_45509</name>
</gene>
<comment type="similarity">
    <text evidence="2">Belongs to the UPF0359 family.</text>
</comment>
<feature type="transmembrane region" description="Helical" evidence="6">
    <location>
        <begin position="45"/>
        <end position="65"/>
    </location>
</feature>
<comment type="caution">
    <text evidence="7">The sequence shown here is derived from an EMBL/GenBank/DDBJ whole genome shotgun (WGS) entry which is preliminary data.</text>
</comment>
<keyword evidence="4 6" id="KW-1133">Transmembrane helix</keyword>
<accession>A0A812D105</accession>
<evidence type="ECO:0000256" key="1">
    <source>
        <dbReference type="ARBA" id="ARBA00004141"/>
    </source>
</evidence>
<dbReference type="Proteomes" id="UP000597762">
    <property type="component" value="Unassembled WGS sequence"/>
</dbReference>
<keyword evidence="5 6" id="KW-0472">Membrane</keyword>
<reference evidence="7" key="1">
    <citation type="submission" date="2021-01" db="EMBL/GenBank/DDBJ databases">
        <authorList>
            <person name="Li R."/>
            <person name="Bekaert M."/>
        </authorList>
    </citation>
    <scope>NUCLEOTIDE SEQUENCE</scope>
    <source>
        <strain evidence="7">Farmed</strain>
    </source>
</reference>
<protein>
    <submittedName>
        <fullName evidence="7">TPRA1</fullName>
    </submittedName>
</protein>
<evidence type="ECO:0000313" key="7">
    <source>
        <dbReference type="EMBL" id="CAE1285597.1"/>
    </source>
</evidence>
<name>A0A812D105_ACAPH</name>